<comment type="caution">
    <text evidence="1">The sequence shown here is derived from an EMBL/GenBank/DDBJ whole genome shotgun (WGS) entry which is preliminary data.</text>
</comment>
<accession>A0ABN2VTQ9</accession>
<sequence>MGAAVRHGRRHAGVTVCPRQDSNLEKMWHTPAAQIRQWVLDGLLTQQSNGLFSTSEISRFNREHGNLLP</sequence>
<name>A0ABN2VTQ9_9ACTN</name>
<organism evidence="1 2">
    <name type="scientific">Aeromicrobium halocynthiae</name>
    <dbReference type="NCBI Taxonomy" id="560557"/>
    <lineage>
        <taxon>Bacteria</taxon>
        <taxon>Bacillati</taxon>
        <taxon>Actinomycetota</taxon>
        <taxon>Actinomycetes</taxon>
        <taxon>Propionibacteriales</taxon>
        <taxon>Nocardioidaceae</taxon>
        <taxon>Aeromicrobium</taxon>
    </lineage>
</organism>
<evidence type="ECO:0000313" key="2">
    <source>
        <dbReference type="Proteomes" id="UP001501480"/>
    </source>
</evidence>
<keyword evidence="2" id="KW-1185">Reference proteome</keyword>
<dbReference type="Proteomes" id="UP001501480">
    <property type="component" value="Unassembled WGS sequence"/>
</dbReference>
<proteinExistence type="predicted"/>
<reference evidence="1 2" key="1">
    <citation type="journal article" date="2019" name="Int. J. Syst. Evol. Microbiol.">
        <title>The Global Catalogue of Microorganisms (GCM) 10K type strain sequencing project: providing services to taxonomists for standard genome sequencing and annotation.</title>
        <authorList>
            <consortium name="The Broad Institute Genomics Platform"/>
            <consortium name="The Broad Institute Genome Sequencing Center for Infectious Disease"/>
            <person name="Wu L."/>
            <person name="Ma J."/>
        </authorList>
    </citation>
    <scope>NUCLEOTIDE SEQUENCE [LARGE SCALE GENOMIC DNA]</scope>
    <source>
        <strain evidence="1 2">JCM 15749</strain>
    </source>
</reference>
<protein>
    <submittedName>
        <fullName evidence="1">Uncharacterized protein</fullName>
    </submittedName>
</protein>
<gene>
    <name evidence="1" type="ORF">GCM10009821_07510</name>
</gene>
<dbReference type="EMBL" id="BAAAPY010000001">
    <property type="protein sequence ID" value="GAA2071998.1"/>
    <property type="molecule type" value="Genomic_DNA"/>
</dbReference>
<evidence type="ECO:0000313" key="1">
    <source>
        <dbReference type="EMBL" id="GAA2071998.1"/>
    </source>
</evidence>